<sequence>MDFQGTIIKESLSDIGVLKECTILRTDTSPVTEKSATPWLDHWTLHRVKISEDSAERTAGILSKTLDYSHGSAWYADFKNDAWHYIIFKGKIFKVPRKNEEAYREAKAYGLSLGIPEYQLISPKNI</sequence>
<name>A0A1F5PLH0_9BACT</name>
<reference evidence="1 2" key="1">
    <citation type="journal article" date="2016" name="Nat. Commun.">
        <title>Thousands of microbial genomes shed light on interconnected biogeochemical processes in an aquifer system.</title>
        <authorList>
            <person name="Anantharaman K."/>
            <person name="Brown C.T."/>
            <person name="Hug L.A."/>
            <person name="Sharon I."/>
            <person name="Castelle C.J."/>
            <person name="Probst A.J."/>
            <person name="Thomas B.C."/>
            <person name="Singh A."/>
            <person name="Wilkins M.J."/>
            <person name="Karaoz U."/>
            <person name="Brodie E.L."/>
            <person name="Williams K.H."/>
            <person name="Hubbard S.S."/>
            <person name="Banfield J.F."/>
        </authorList>
    </citation>
    <scope>NUCLEOTIDE SEQUENCE [LARGE SCALE GENOMIC DNA]</scope>
</reference>
<evidence type="ECO:0000313" key="2">
    <source>
        <dbReference type="Proteomes" id="UP000178377"/>
    </source>
</evidence>
<dbReference type="STRING" id="1817828.A2722_02585"/>
<dbReference type="EMBL" id="MFEO01000009">
    <property type="protein sequence ID" value="OGE90805.1"/>
    <property type="molecule type" value="Genomic_DNA"/>
</dbReference>
<organism evidence="1 2">
    <name type="scientific">Candidatus Doudnabacteria bacterium RIFCSPHIGHO2_01_FULL_50_11</name>
    <dbReference type="NCBI Taxonomy" id="1817828"/>
    <lineage>
        <taxon>Bacteria</taxon>
        <taxon>Candidatus Doudnaibacteriota</taxon>
    </lineage>
</organism>
<proteinExistence type="predicted"/>
<comment type="caution">
    <text evidence="1">The sequence shown here is derived from an EMBL/GenBank/DDBJ whole genome shotgun (WGS) entry which is preliminary data.</text>
</comment>
<evidence type="ECO:0000313" key="1">
    <source>
        <dbReference type="EMBL" id="OGE90805.1"/>
    </source>
</evidence>
<protein>
    <submittedName>
        <fullName evidence="1">Uncharacterized protein</fullName>
    </submittedName>
</protein>
<gene>
    <name evidence="1" type="ORF">A2722_02585</name>
</gene>
<dbReference type="AlphaFoldDB" id="A0A1F5PLH0"/>
<dbReference type="Proteomes" id="UP000178377">
    <property type="component" value="Unassembled WGS sequence"/>
</dbReference>
<accession>A0A1F5PLH0</accession>